<dbReference type="GO" id="GO:0004321">
    <property type="term" value="F:fatty-acyl-CoA synthase activity"/>
    <property type="evidence" value="ECO:0007669"/>
    <property type="project" value="TreeGrafter"/>
</dbReference>
<feature type="domain" description="AMP-binding enzyme C-terminal" evidence="6">
    <location>
        <begin position="464"/>
        <end position="542"/>
    </location>
</feature>
<dbReference type="InterPro" id="IPR042099">
    <property type="entry name" value="ANL_N_sf"/>
</dbReference>
<name>A0A857DJP8_9FIRM</name>
<dbReference type="Pfam" id="PF13193">
    <property type="entry name" value="AMP-binding_C"/>
    <property type="match status" value="1"/>
</dbReference>
<dbReference type="InterPro" id="IPR025110">
    <property type="entry name" value="AMP-bd_C"/>
</dbReference>
<evidence type="ECO:0000259" key="5">
    <source>
        <dbReference type="Pfam" id="PF00501"/>
    </source>
</evidence>
<dbReference type="InterPro" id="IPR051087">
    <property type="entry name" value="Mitochondrial_ACSM"/>
</dbReference>
<dbReference type="Pfam" id="PF00501">
    <property type="entry name" value="AMP-binding"/>
    <property type="match status" value="1"/>
</dbReference>
<dbReference type="PROSITE" id="PS00455">
    <property type="entry name" value="AMP_BINDING"/>
    <property type="match status" value="1"/>
</dbReference>
<keyword evidence="2" id="KW-0436">Ligase</keyword>
<protein>
    <submittedName>
        <fullName evidence="7">AMP-binding protein</fullName>
    </submittedName>
</protein>
<dbReference type="PANTHER" id="PTHR43605">
    <property type="entry name" value="ACYL-COENZYME A SYNTHETASE"/>
    <property type="match status" value="1"/>
</dbReference>
<dbReference type="EMBL" id="CP046996">
    <property type="protein sequence ID" value="QHA00585.1"/>
    <property type="molecule type" value="Genomic_DNA"/>
</dbReference>
<evidence type="ECO:0000313" key="8">
    <source>
        <dbReference type="Proteomes" id="UP000430508"/>
    </source>
</evidence>
<dbReference type="GO" id="GO:0015645">
    <property type="term" value="F:fatty acid ligase activity"/>
    <property type="evidence" value="ECO:0007669"/>
    <property type="project" value="TreeGrafter"/>
</dbReference>
<dbReference type="GO" id="GO:0006633">
    <property type="term" value="P:fatty acid biosynthetic process"/>
    <property type="evidence" value="ECO:0007669"/>
    <property type="project" value="TreeGrafter"/>
</dbReference>
<dbReference type="Gene3D" id="3.30.300.30">
    <property type="match status" value="1"/>
</dbReference>
<dbReference type="Proteomes" id="UP000430508">
    <property type="component" value="Chromosome"/>
</dbReference>
<evidence type="ECO:0000313" key="7">
    <source>
        <dbReference type="EMBL" id="QHA00585.1"/>
    </source>
</evidence>
<keyword evidence="3" id="KW-0547">Nucleotide-binding</keyword>
<evidence type="ECO:0000256" key="3">
    <source>
        <dbReference type="ARBA" id="ARBA00022741"/>
    </source>
</evidence>
<dbReference type="FunFam" id="3.30.300.30:FF:000005">
    <property type="entry name" value="Acyl-coenzyme A synthetase ACSM5, mitochondrial"/>
    <property type="match status" value="1"/>
</dbReference>
<dbReference type="InterPro" id="IPR045851">
    <property type="entry name" value="AMP-bd_C_sf"/>
</dbReference>
<dbReference type="GO" id="GO:0016405">
    <property type="term" value="F:CoA-ligase activity"/>
    <property type="evidence" value="ECO:0007669"/>
    <property type="project" value="UniProtKB-ARBA"/>
</dbReference>
<dbReference type="InterPro" id="IPR020845">
    <property type="entry name" value="AMP-binding_CS"/>
</dbReference>
<proteinExistence type="inferred from homology"/>
<dbReference type="PANTHER" id="PTHR43605:SF10">
    <property type="entry name" value="ACYL-COA SYNTHETASE MEDIUM CHAIN FAMILY MEMBER 3"/>
    <property type="match status" value="1"/>
</dbReference>
<accession>A0A857DJP8</accession>
<evidence type="ECO:0000259" key="6">
    <source>
        <dbReference type="Pfam" id="PF13193"/>
    </source>
</evidence>
<dbReference type="GO" id="GO:0006637">
    <property type="term" value="P:acyl-CoA metabolic process"/>
    <property type="evidence" value="ECO:0007669"/>
    <property type="project" value="TreeGrafter"/>
</dbReference>
<dbReference type="GO" id="GO:0005524">
    <property type="term" value="F:ATP binding"/>
    <property type="evidence" value="ECO:0007669"/>
    <property type="project" value="UniProtKB-KW"/>
</dbReference>
<evidence type="ECO:0000256" key="4">
    <source>
        <dbReference type="ARBA" id="ARBA00022840"/>
    </source>
</evidence>
<keyword evidence="4" id="KW-0067">ATP-binding</keyword>
<evidence type="ECO:0000256" key="2">
    <source>
        <dbReference type="ARBA" id="ARBA00022598"/>
    </source>
</evidence>
<feature type="domain" description="AMP-dependent synthetase/ligase" evidence="5">
    <location>
        <begin position="39"/>
        <end position="413"/>
    </location>
</feature>
<evidence type="ECO:0000256" key="1">
    <source>
        <dbReference type="ARBA" id="ARBA00006432"/>
    </source>
</evidence>
<dbReference type="InterPro" id="IPR000873">
    <property type="entry name" value="AMP-dep_synth/lig_dom"/>
</dbReference>
<gene>
    <name evidence="7" type="ORF">GQ588_08045</name>
</gene>
<dbReference type="RefSeq" id="WP_019226737.1">
    <property type="nucleotide sequence ID" value="NZ_CP046996.1"/>
</dbReference>
<reference evidence="7 8" key="1">
    <citation type="submission" date="2019-12" db="EMBL/GenBank/DDBJ databases">
        <title>Sequence classification of anaerobic respiratory reductive dehalogenases: First we see many, then we see few.</title>
        <authorList>
            <person name="Molenda O."/>
            <person name="Puentes Jacome L.A."/>
            <person name="Cao X."/>
            <person name="Nesbo C.L."/>
            <person name="Tang S."/>
            <person name="Morson N."/>
            <person name="Patron J."/>
            <person name="Lomheim L."/>
            <person name="Wishart D.S."/>
            <person name="Edwards E.A."/>
        </authorList>
    </citation>
    <scope>NUCLEOTIDE SEQUENCE [LARGE SCALE GENOMIC DNA]</scope>
    <source>
        <strain evidence="7 8">12DCA</strain>
    </source>
</reference>
<dbReference type="AlphaFoldDB" id="A0A857DJP8"/>
<dbReference type="SUPFAM" id="SSF56801">
    <property type="entry name" value="Acetyl-CoA synthetase-like"/>
    <property type="match status" value="1"/>
</dbReference>
<organism evidence="7 8">
    <name type="scientific">Dehalobacter restrictus</name>
    <dbReference type="NCBI Taxonomy" id="55583"/>
    <lineage>
        <taxon>Bacteria</taxon>
        <taxon>Bacillati</taxon>
        <taxon>Bacillota</taxon>
        <taxon>Clostridia</taxon>
        <taxon>Eubacteriales</taxon>
        <taxon>Desulfitobacteriaceae</taxon>
        <taxon>Dehalobacter</taxon>
    </lineage>
</organism>
<dbReference type="Gene3D" id="3.40.50.12780">
    <property type="entry name" value="N-terminal domain of ligase-like"/>
    <property type="match status" value="1"/>
</dbReference>
<sequence length="560" mass="63265">MNLASRYIGKTDFDSYEDFCANYQVKVPDNFNFAYDIVDEYARLEPERPALVWCDDHDNERIFTFADLKKYSDKTANMLSEAGIRKGDKVMLILRRRYEVYIAILALAKIGAIYIPSSNQLTQKDIIYRNNAASIKAIIAYHDPVILDHVEASREESSTLQTLFLVGAKRPGWVDFDSSMEAASENWVRPTGADATTNDDTMIIYFTSGTTSMPKMAIQSFTYPLGHIVTAKYWQRVVDGGLHLTVSDSGWAKFGWGKIYGQWICGAVQFVYDMDKFIPEKLLEMMQKYKLSTFCAPPTIYRFLLEHNLEKYNLSSIVHCSTAGEPLNPDVFNRFKSITGLSILNGFGQSETTVLVANFEWLDIYPGAMGKPNPAYKIDVVDENGAPCPPGVEGELVIREADSNKPAGLFCGYYMDETATHKVWYDDTYHTGDMAYWDEHGFLWFVGRNDDVIKASGYRISPFEVESALIEHPAVVECAVTGAPDAVRGTVVKATVVLAKGYTASELLKKEIQNYVKKVTAPYKYPRILEFVDELPKTIGGKIKRAQIRREDTEKFQDKE</sequence>
<comment type="similarity">
    <text evidence="1">Belongs to the ATP-dependent AMP-binding enzyme family.</text>
</comment>